<dbReference type="GO" id="GO:0008270">
    <property type="term" value="F:zinc ion binding"/>
    <property type="evidence" value="ECO:0007669"/>
    <property type="project" value="InterPro"/>
</dbReference>
<dbReference type="GO" id="GO:0006508">
    <property type="term" value="P:proteolysis"/>
    <property type="evidence" value="ECO:0007669"/>
    <property type="project" value="UniProtKB-KW"/>
</dbReference>
<evidence type="ECO:0000256" key="5">
    <source>
        <dbReference type="ARBA" id="ARBA00012653"/>
    </source>
</evidence>
<dbReference type="InterPro" id="IPR002169">
    <property type="entry name" value="Peptidase_M9A/M9B"/>
</dbReference>
<keyword evidence="9 17" id="KW-0732">Signal</keyword>
<dbReference type="PANTHER" id="PTHR13062">
    <property type="entry name" value="COLLAGENASE"/>
    <property type="match status" value="1"/>
</dbReference>
<dbReference type="Gene3D" id="1.10.390.20">
    <property type="match status" value="1"/>
</dbReference>
<feature type="chain" id="PRO_5037377070" description="microbial collagenase" evidence="17">
    <location>
        <begin position="22"/>
        <end position="927"/>
    </location>
</feature>
<evidence type="ECO:0000256" key="4">
    <source>
        <dbReference type="ARBA" id="ARBA00004613"/>
    </source>
</evidence>
<evidence type="ECO:0000313" key="19">
    <source>
        <dbReference type="EMBL" id="QTH71489.1"/>
    </source>
</evidence>
<accession>A0A975DH36</accession>
<evidence type="ECO:0000256" key="7">
    <source>
        <dbReference type="ARBA" id="ARBA00022670"/>
    </source>
</evidence>
<dbReference type="Pfam" id="PF04151">
    <property type="entry name" value="PPC"/>
    <property type="match status" value="1"/>
</dbReference>
<feature type="signal peptide" evidence="17">
    <location>
        <begin position="1"/>
        <end position="21"/>
    </location>
</feature>
<dbReference type="InterPro" id="IPR013783">
    <property type="entry name" value="Ig-like_fold"/>
</dbReference>
<dbReference type="PRINTS" id="PR00931">
    <property type="entry name" value="MICOLLPTASE"/>
</dbReference>
<keyword evidence="14" id="KW-0482">Metalloprotease</keyword>
<evidence type="ECO:0000256" key="11">
    <source>
        <dbReference type="ARBA" id="ARBA00022833"/>
    </source>
</evidence>
<dbReference type="EC" id="3.4.24.3" evidence="5"/>
<dbReference type="Pfam" id="PF18911">
    <property type="entry name" value="PKD_4"/>
    <property type="match status" value="1"/>
</dbReference>
<evidence type="ECO:0000256" key="13">
    <source>
        <dbReference type="ARBA" id="ARBA00023026"/>
    </source>
</evidence>
<keyword evidence="15" id="KW-0865">Zymogen</keyword>
<evidence type="ECO:0000256" key="6">
    <source>
        <dbReference type="ARBA" id="ARBA00022525"/>
    </source>
</evidence>
<organism evidence="19 20">
    <name type="scientific">Pseudoalteromonas xiamenensis</name>
    <dbReference type="NCBI Taxonomy" id="882626"/>
    <lineage>
        <taxon>Bacteria</taxon>
        <taxon>Pseudomonadati</taxon>
        <taxon>Pseudomonadota</taxon>
        <taxon>Gammaproteobacteria</taxon>
        <taxon>Alteromonadales</taxon>
        <taxon>Pseudoalteromonadaceae</taxon>
        <taxon>Pseudoalteromonas</taxon>
    </lineage>
</organism>
<dbReference type="EMBL" id="CP072133">
    <property type="protein sequence ID" value="QTH71489.1"/>
    <property type="molecule type" value="Genomic_DNA"/>
</dbReference>
<keyword evidence="20" id="KW-1185">Reference proteome</keyword>
<keyword evidence="8" id="KW-0479">Metal-binding</keyword>
<proteinExistence type="predicted"/>
<dbReference type="SMART" id="SM00089">
    <property type="entry name" value="PKD"/>
    <property type="match status" value="1"/>
</dbReference>
<evidence type="ECO:0000256" key="10">
    <source>
        <dbReference type="ARBA" id="ARBA00022801"/>
    </source>
</evidence>
<dbReference type="CDD" id="cd00146">
    <property type="entry name" value="PKD"/>
    <property type="match status" value="1"/>
</dbReference>
<evidence type="ECO:0000256" key="14">
    <source>
        <dbReference type="ARBA" id="ARBA00023049"/>
    </source>
</evidence>
<dbReference type="FunFam" id="2.60.40.10:FF:000270">
    <property type="entry name" value="Cell surface protein"/>
    <property type="match status" value="1"/>
</dbReference>
<comment type="subcellular location">
    <subcellularLocation>
        <location evidence="4">Secreted</location>
    </subcellularLocation>
</comment>
<dbReference type="InterPro" id="IPR022409">
    <property type="entry name" value="PKD/Chitinase_dom"/>
</dbReference>
<dbReference type="PANTHER" id="PTHR13062:SF9">
    <property type="entry name" value="MICROBIAL COLLAGENASE"/>
    <property type="match status" value="1"/>
</dbReference>
<evidence type="ECO:0000256" key="17">
    <source>
        <dbReference type="SAM" id="SignalP"/>
    </source>
</evidence>
<evidence type="ECO:0000256" key="2">
    <source>
        <dbReference type="ARBA" id="ARBA00001913"/>
    </source>
</evidence>
<feature type="active site" evidence="16">
    <location>
        <position position="485"/>
    </location>
</feature>
<name>A0A975DH36_9GAMM</name>
<comment type="cofactor">
    <cofactor evidence="2">
        <name>Ca(2+)</name>
        <dbReference type="ChEBI" id="CHEBI:29108"/>
    </cofactor>
</comment>
<evidence type="ECO:0000313" key="20">
    <source>
        <dbReference type="Proteomes" id="UP000664904"/>
    </source>
</evidence>
<evidence type="ECO:0000256" key="1">
    <source>
        <dbReference type="ARBA" id="ARBA00000424"/>
    </source>
</evidence>
<dbReference type="PROSITE" id="PS50093">
    <property type="entry name" value="PKD"/>
    <property type="match status" value="1"/>
</dbReference>
<dbReference type="Proteomes" id="UP000664904">
    <property type="component" value="Chromosome"/>
</dbReference>
<keyword evidence="13" id="KW-0843">Virulence</keyword>
<keyword evidence="10" id="KW-0378">Hydrolase</keyword>
<reference evidence="19" key="1">
    <citation type="submission" date="2021-03" db="EMBL/GenBank/DDBJ databases">
        <title>Complete Genome of Pseudoalteromonas xiamenensis STKMTI.2, a new potential marine bacterium producing anti-Vibrio compounds.</title>
        <authorList>
            <person name="Handayani D.P."/>
            <person name="Isnansetyo A."/>
            <person name="Istiqomah I."/>
            <person name="Jumina J."/>
        </authorList>
    </citation>
    <scope>NUCLEOTIDE SEQUENCE</scope>
    <source>
        <strain evidence="19">STKMTI.2</strain>
    </source>
</reference>
<evidence type="ECO:0000256" key="15">
    <source>
        <dbReference type="ARBA" id="ARBA00023145"/>
    </source>
</evidence>
<dbReference type="Pfam" id="PF08453">
    <property type="entry name" value="Peptidase_M9_N"/>
    <property type="match status" value="1"/>
</dbReference>
<evidence type="ECO:0000256" key="12">
    <source>
        <dbReference type="ARBA" id="ARBA00022837"/>
    </source>
</evidence>
<dbReference type="KEGG" id="pxi:J5O05_00370"/>
<comment type="catalytic activity">
    <reaction evidence="1">
        <text>Digestion of native collagen in the triple helical region at Xaa-|-Gly bonds. With synthetic peptides, a preference is shown for Gly at P3 and P1', Pro and Ala at P2 and P2', and hydroxyproline, Ala or Arg at P3'.</text>
        <dbReference type="EC" id="3.4.24.3"/>
    </reaction>
</comment>
<dbReference type="AlphaFoldDB" id="A0A975DH36"/>
<gene>
    <name evidence="19" type="ORF">J5O05_00370</name>
</gene>
<dbReference type="Gene3D" id="2.60.40.10">
    <property type="entry name" value="Immunoglobulins"/>
    <property type="match status" value="1"/>
</dbReference>
<comment type="cofactor">
    <cofactor evidence="3">
        <name>Zn(2+)</name>
        <dbReference type="ChEBI" id="CHEBI:29105"/>
    </cofactor>
</comment>
<evidence type="ECO:0000256" key="8">
    <source>
        <dbReference type="ARBA" id="ARBA00022723"/>
    </source>
</evidence>
<keyword evidence="7" id="KW-0645">Protease</keyword>
<dbReference type="InterPro" id="IPR007280">
    <property type="entry name" value="Peptidase_C_arc/bac"/>
</dbReference>
<dbReference type="InterPro" id="IPR013661">
    <property type="entry name" value="Peptidase_M9_N_dom"/>
</dbReference>
<dbReference type="Gene3D" id="2.60.120.380">
    <property type="match status" value="2"/>
</dbReference>
<evidence type="ECO:0000256" key="9">
    <source>
        <dbReference type="ARBA" id="ARBA00022729"/>
    </source>
</evidence>
<evidence type="ECO:0000259" key="18">
    <source>
        <dbReference type="PROSITE" id="PS50093"/>
    </source>
</evidence>
<dbReference type="InterPro" id="IPR035986">
    <property type="entry name" value="PKD_dom_sf"/>
</dbReference>
<protein>
    <recommendedName>
        <fullName evidence="5">microbial collagenase</fullName>
        <ecNumber evidence="5">3.4.24.3</ecNumber>
    </recommendedName>
</protein>
<evidence type="ECO:0000256" key="16">
    <source>
        <dbReference type="PIRSR" id="PIRSR602169-1"/>
    </source>
</evidence>
<dbReference type="GO" id="GO:0005576">
    <property type="term" value="C:extracellular region"/>
    <property type="evidence" value="ECO:0007669"/>
    <property type="project" value="UniProtKB-SubCell"/>
</dbReference>
<feature type="domain" description="PKD" evidence="18">
    <location>
        <begin position="619"/>
        <end position="705"/>
    </location>
</feature>
<dbReference type="RefSeq" id="WP_208843115.1">
    <property type="nucleotide sequence ID" value="NZ_CP072133.1"/>
</dbReference>
<dbReference type="Gene3D" id="3.40.30.160">
    <property type="entry name" value="Collagenase ColT, N-terminal domain"/>
    <property type="match status" value="1"/>
</dbReference>
<keyword evidence="11" id="KW-0862">Zinc</keyword>
<keyword evidence="6" id="KW-0964">Secreted</keyword>
<sequence>MKLNKIMMAMPILGLSLSIQANTNDVRDFAPLKNEQIDVSAHAHINTVDNRAPQKSQQAEHVAHQLKLSKQILNVATSDALATCDTAAFVNASAQTVVSQITNQGPDCVNDLFSASAGQQVGIFTSEKMIAAAQSTKAAAQSYQGDGNADIEALILFLRAGFYAEFYNDGVTFSAEVTTQARAAIDAFVANSHFYDNSDAHGAVLGEFLIAMDSTELQDVYLPIVKTWLSKWDQNYAATRNMRRAVNNVFTLLYRGQWNTNYVNLAKNDAQLVDLLAQFTQKTWMVGSDAEYLAVNAAGELARLTKYSDGNIQTRVDAALNTLFSTYKSYGYGDALWLNAADVASYYSDCSKYTICNFDKTLESQVLAQIHECSSTIKIRAQELTALQLQSACTTMEAEESRFHTSLTTNNQPVANDNNTFLQVNIFNSSADYQKYAKAIFKIDTNNGGMYLEGDPSKVGNQANFIAYEASYAKPDHYIWNLEHEYVHYLDGRFDMYGDFNAPTEDVVWWSEGVAEYIANQNDNQAAIDTIKDGSVYSLGEVFATTYDGFDQDRIYRWGYLAVRFMFERHFAEVESMLSKTRVGDWAGYKAKTNSWASSYANEFTQWTQDLASGSSNQAPNAQINGPYEATAGQAIAFSSNGSNDPDGQITSYLWDFGDGTQSNEANPSHTFAGEGTYNVKLTVTDNQGLSSQVTTTAKVLAGNTGTVLNKGVAVTVNGSQDEEKRFTFNVPSGATDLSFVTSGGTGDADLYVKFDSAPSTTSFDCRPYVGGNSERCDVASPTAGTYHVMLRGYNAFSSVSLVANYTSPASNLPDACATQGPVTGGRLSAGVATCLGNTAPIWLSLENVSGQQSISIETANGSGDLGLEYSNAGWPTESNVEASSFRTGNGECINLSNQSQYWGYLKVTGNAQGATILVKYNDGWCN</sequence>
<dbReference type="InterPro" id="IPR000601">
    <property type="entry name" value="PKD_dom"/>
</dbReference>
<dbReference type="Pfam" id="PF01752">
    <property type="entry name" value="Peptidase_M9"/>
    <property type="match status" value="1"/>
</dbReference>
<dbReference type="GO" id="GO:0004222">
    <property type="term" value="F:metalloendopeptidase activity"/>
    <property type="evidence" value="ECO:0007669"/>
    <property type="project" value="UniProtKB-EC"/>
</dbReference>
<evidence type="ECO:0000256" key="3">
    <source>
        <dbReference type="ARBA" id="ARBA00001947"/>
    </source>
</evidence>
<keyword evidence="12" id="KW-0106">Calcium</keyword>
<dbReference type="SUPFAM" id="SSF49299">
    <property type="entry name" value="PKD domain"/>
    <property type="match status" value="1"/>
</dbReference>